<dbReference type="KEGG" id="str:Sterm_1239"/>
<evidence type="ECO:0000313" key="3">
    <source>
        <dbReference type="Proteomes" id="UP000000845"/>
    </source>
</evidence>
<sequence>MYNKTEYKSIKLRMQIAMILTLLMCIPTNYGMIKALLNVSDPQYVGNLIIPMPIVLLGDFCVLLQIKSLFDLKEETNLVKIRKRYKFLRIFYIFYFFIGLLPMILIFSVPSLIDKLIMKLNDDKKVME</sequence>
<dbReference type="HOGENOM" id="CLU_1958039_0_0_0"/>
<evidence type="ECO:0000313" key="2">
    <source>
        <dbReference type="EMBL" id="ACZ08106.1"/>
    </source>
</evidence>
<feature type="transmembrane region" description="Helical" evidence="1">
    <location>
        <begin position="87"/>
        <end position="113"/>
    </location>
</feature>
<dbReference type="EMBL" id="CP001739">
    <property type="protein sequence ID" value="ACZ08106.1"/>
    <property type="molecule type" value="Genomic_DNA"/>
</dbReference>
<dbReference type="AlphaFoldDB" id="D1AH72"/>
<keyword evidence="1" id="KW-0472">Membrane</keyword>
<keyword evidence="1" id="KW-1133">Transmembrane helix</keyword>
<feature type="transmembrane region" description="Helical" evidence="1">
    <location>
        <begin position="44"/>
        <end position="66"/>
    </location>
</feature>
<keyword evidence="3" id="KW-1185">Reference proteome</keyword>
<proteinExistence type="predicted"/>
<accession>D1AH72</accession>
<name>D1AH72_SEBTE</name>
<gene>
    <name evidence="2" type="ordered locus">Sterm_1239</name>
</gene>
<organism evidence="2 3">
    <name type="scientific">Sebaldella termitidis (strain ATCC 33386 / NCTC 11300)</name>
    <dbReference type="NCBI Taxonomy" id="526218"/>
    <lineage>
        <taxon>Bacteria</taxon>
        <taxon>Fusobacteriati</taxon>
        <taxon>Fusobacteriota</taxon>
        <taxon>Fusobacteriia</taxon>
        <taxon>Fusobacteriales</taxon>
        <taxon>Leptotrichiaceae</taxon>
        <taxon>Sebaldella</taxon>
    </lineage>
</organism>
<evidence type="ECO:0000256" key="1">
    <source>
        <dbReference type="SAM" id="Phobius"/>
    </source>
</evidence>
<keyword evidence="1" id="KW-0812">Transmembrane</keyword>
<protein>
    <submittedName>
        <fullName evidence="2">Uncharacterized protein</fullName>
    </submittedName>
</protein>
<feature type="transmembrane region" description="Helical" evidence="1">
    <location>
        <begin position="12"/>
        <end position="32"/>
    </location>
</feature>
<reference evidence="3" key="1">
    <citation type="submission" date="2009-09" db="EMBL/GenBank/DDBJ databases">
        <title>The complete chromosome of Sebaldella termitidis ATCC 33386.</title>
        <authorList>
            <consortium name="US DOE Joint Genome Institute (JGI-PGF)"/>
            <person name="Lucas S."/>
            <person name="Copeland A."/>
            <person name="Lapidus A."/>
            <person name="Glavina del Rio T."/>
            <person name="Dalin E."/>
            <person name="Tice H."/>
            <person name="Bruce D."/>
            <person name="Goodwin L."/>
            <person name="Pitluck S."/>
            <person name="Kyrpides N."/>
            <person name="Mavromatis K."/>
            <person name="Ivanova N."/>
            <person name="Mikhailova N."/>
            <person name="Sims D."/>
            <person name="Meincke L."/>
            <person name="Brettin T."/>
            <person name="Detter J.C."/>
            <person name="Han C."/>
            <person name="Larimer F."/>
            <person name="Land M."/>
            <person name="Hauser L."/>
            <person name="Markowitz V."/>
            <person name="Cheng J.F."/>
            <person name="Hugenholtz P."/>
            <person name="Woyke T."/>
            <person name="Wu D."/>
            <person name="Eisen J.A."/>
        </authorList>
    </citation>
    <scope>NUCLEOTIDE SEQUENCE [LARGE SCALE GENOMIC DNA]</scope>
    <source>
        <strain evidence="3">ATCC 33386 / NCTC 11300</strain>
    </source>
</reference>
<dbReference type="Proteomes" id="UP000000845">
    <property type="component" value="Chromosome"/>
</dbReference>
<dbReference type="RefSeq" id="WP_012860702.1">
    <property type="nucleotide sequence ID" value="NC_013517.1"/>
</dbReference>
<reference evidence="2 3" key="2">
    <citation type="journal article" date="2010" name="Stand. Genomic Sci.">
        <title>Complete genome sequence of Sebaldella termitidis type strain (NCTC 11300).</title>
        <authorList>
            <person name="Harmon-Smith M."/>
            <person name="Celia L."/>
            <person name="Chertkov O."/>
            <person name="Lapidus A."/>
            <person name="Copeland A."/>
            <person name="Glavina Del Rio T."/>
            <person name="Nolan M."/>
            <person name="Lucas S."/>
            <person name="Tice H."/>
            <person name="Cheng J.F."/>
            <person name="Han C."/>
            <person name="Detter J.C."/>
            <person name="Bruce D."/>
            <person name="Goodwin L."/>
            <person name="Pitluck S."/>
            <person name="Pati A."/>
            <person name="Liolios K."/>
            <person name="Ivanova N."/>
            <person name="Mavromatis K."/>
            <person name="Mikhailova N."/>
            <person name="Chen A."/>
            <person name="Palaniappan K."/>
            <person name="Land M."/>
            <person name="Hauser L."/>
            <person name="Chang Y.J."/>
            <person name="Jeffries C.D."/>
            <person name="Brettin T."/>
            <person name="Goker M."/>
            <person name="Beck B."/>
            <person name="Bristow J."/>
            <person name="Eisen J.A."/>
            <person name="Markowitz V."/>
            <person name="Hugenholtz P."/>
            <person name="Kyrpides N.C."/>
            <person name="Klenk H.P."/>
            <person name="Chen F."/>
        </authorList>
    </citation>
    <scope>NUCLEOTIDE SEQUENCE [LARGE SCALE GENOMIC DNA]</scope>
    <source>
        <strain evidence="3">ATCC 33386 / NCTC 11300</strain>
    </source>
</reference>